<reference evidence="11 12" key="1">
    <citation type="submission" date="2021-07" db="EMBL/GenBank/DDBJ databases">
        <title>The Aristolochia fimbriata genome: insights into angiosperm evolution, floral development and chemical biosynthesis.</title>
        <authorList>
            <person name="Jiao Y."/>
        </authorList>
    </citation>
    <scope>NUCLEOTIDE SEQUENCE [LARGE SCALE GENOMIC DNA]</scope>
    <source>
        <strain evidence="11">IBCAS-2021</strain>
        <tissue evidence="11">Leaf</tissue>
    </source>
</reference>
<dbReference type="InterPro" id="IPR005123">
    <property type="entry name" value="Oxoglu/Fe-dep_dioxygenase_dom"/>
</dbReference>
<dbReference type="SUPFAM" id="SSF51197">
    <property type="entry name" value="Clavaminate synthase-like"/>
    <property type="match status" value="1"/>
</dbReference>
<name>A0AAV7EWL5_ARIFI</name>
<dbReference type="AlphaFoldDB" id="A0AAV7EWL5"/>
<evidence type="ECO:0000259" key="10">
    <source>
        <dbReference type="PROSITE" id="PS51471"/>
    </source>
</evidence>
<dbReference type="Proteomes" id="UP000825729">
    <property type="component" value="Unassembled WGS sequence"/>
</dbReference>
<dbReference type="InterPro" id="IPR044861">
    <property type="entry name" value="IPNS-like_FE2OG_OXY"/>
</dbReference>
<dbReference type="Pfam" id="PF14226">
    <property type="entry name" value="DIOX_N"/>
    <property type="match status" value="1"/>
</dbReference>
<proteinExistence type="inferred from homology"/>
<dbReference type="GO" id="GO:0016491">
    <property type="term" value="F:oxidoreductase activity"/>
    <property type="evidence" value="ECO:0007669"/>
    <property type="project" value="UniProtKB-KW"/>
</dbReference>
<dbReference type="GO" id="GO:0046872">
    <property type="term" value="F:metal ion binding"/>
    <property type="evidence" value="ECO:0007669"/>
    <property type="project" value="UniProtKB-KW"/>
</dbReference>
<organism evidence="11 12">
    <name type="scientific">Aristolochia fimbriata</name>
    <name type="common">White veined hardy Dutchman's pipe vine</name>
    <dbReference type="NCBI Taxonomy" id="158543"/>
    <lineage>
        <taxon>Eukaryota</taxon>
        <taxon>Viridiplantae</taxon>
        <taxon>Streptophyta</taxon>
        <taxon>Embryophyta</taxon>
        <taxon>Tracheophyta</taxon>
        <taxon>Spermatophyta</taxon>
        <taxon>Magnoliopsida</taxon>
        <taxon>Magnoliidae</taxon>
        <taxon>Piperales</taxon>
        <taxon>Aristolochiaceae</taxon>
        <taxon>Aristolochia</taxon>
    </lineage>
</organism>
<keyword evidence="9" id="KW-0560">Oxidoreductase</keyword>
<evidence type="ECO:0000256" key="2">
    <source>
        <dbReference type="ARBA" id="ARBA00004496"/>
    </source>
</evidence>
<evidence type="ECO:0000313" key="11">
    <source>
        <dbReference type="EMBL" id="KAG9452799.1"/>
    </source>
</evidence>
<dbReference type="Gene3D" id="2.60.120.330">
    <property type="entry name" value="B-lactam Antibiotic, Isopenicillin N Synthase, Chain"/>
    <property type="match status" value="1"/>
</dbReference>
<dbReference type="InterPro" id="IPR050295">
    <property type="entry name" value="Plant_2OG-oxidoreductases"/>
</dbReference>
<comment type="similarity">
    <text evidence="3 9">Belongs to the iron/ascorbate-dependent oxidoreductase family.</text>
</comment>
<dbReference type="GO" id="GO:0005634">
    <property type="term" value="C:nucleus"/>
    <property type="evidence" value="ECO:0007669"/>
    <property type="project" value="UniProtKB-SubCell"/>
</dbReference>
<evidence type="ECO:0000256" key="8">
    <source>
        <dbReference type="ARBA" id="ARBA00059922"/>
    </source>
</evidence>
<comment type="function">
    <text evidence="8">Involved in the regulation of shoot development and salicylic acid (SA) homeostasis.</text>
</comment>
<accession>A0AAV7EWL5</accession>
<evidence type="ECO:0000256" key="3">
    <source>
        <dbReference type="ARBA" id="ARBA00008056"/>
    </source>
</evidence>
<evidence type="ECO:0000256" key="4">
    <source>
        <dbReference type="ARBA" id="ARBA00022490"/>
    </source>
</evidence>
<dbReference type="EMBL" id="JAINDJ010000003">
    <property type="protein sequence ID" value="KAG9452799.1"/>
    <property type="molecule type" value="Genomic_DNA"/>
</dbReference>
<comment type="caution">
    <text evidence="11">The sequence shown here is derived from an EMBL/GenBank/DDBJ whole genome shotgun (WGS) entry which is preliminary data.</text>
</comment>
<protein>
    <recommendedName>
        <fullName evidence="10">Fe2OG dioxygenase domain-containing protein</fullName>
    </recommendedName>
</protein>
<dbReference type="InterPro" id="IPR027443">
    <property type="entry name" value="IPNS-like_sf"/>
</dbReference>
<dbReference type="PANTHER" id="PTHR47991">
    <property type="entry name" value="OXOGLUTARATE/IRON-DEPENDENT DIOXYGENASE"/>
    <property type="match status" value="1"/>
</dbReference>
<comment type="subcellular location">
    <subcellularLocation>
        <location evidence="2">Cytoplasm</location>
    </subcellularLocation>
    <subcellularLocation>
        <location evidence="1">Nucleus</location>
    </subcellularLocation>
</comment>
<evidence type="ECO:0000256" key="6">
    <source>
        <dbReference type="ARBA" id="ARBA00023004"/>
    </source>
</evidence>
<dbReference type="Pfam" id="PF03171">
    <property type="entry name" value="2OG-FeII_Oxy"/>
    <property type="match status" value="1"/>
</dbReference>
<keyword evidence="7" id="KW-0539">Nucleus</keyword>
<sequence>MAAQGATPPPHPPVENSAFAEYESRKGVKHLVDTRTDHLKTIPRQYVLPAALRPLTAVSPIPLPTVDLSGLQGPPAWRELTVRHIALACQEWGFFRIVNHGIKESLTEEMMRTVDAFFSLPWEEKAKYTSDDVMSTVRYGTSMNTPKPHILQWRDYLRHYGHPFYTSFHLWPDRPQNYREVAKEYLEEIWKVVLDLAGAISEGLGLERNYIKESLGEGTQILAANYYPACPQPELTLGLSPHSDHGGLTLLVDNGVTGLQVKHDNNWVPVPHLPGSFLVNIGDYLEILSNGRYKSVEHRAVVNKERTRISIAAGHGPQLSAAIGPAETLVEQDGGPKYKTMTYSDFMREQQSSAIRGKTALEAVLKRVAS</sequence>
<keyword evidence="12" id="KW-1185">Reference proteome</keyword>
<evidence type="ECO:0000256" key="1">
    <source>
        <dbReference type="ARBA" id="ARBA00004123"/>
    </source>
</evidence>
<dbReference type="InterPro" id="IPR026992">
    <property type="entry name" value="DIOX_N"/>
</dbReference>
<dbReference type="FunFam" id="2.60.120.330:FF:000015">
    <property type="entry name" value="Protein DMR6-LIKE OXYGENASE 1"/>
    <property type="match status" value="1"/>
</dbReference>
<evidence type="ECO:0000256" key="7">
    <source>
        <dbReference type="ARBA" id="ARBA00023242"/>
    </source>
</evidence>
<evidence type="ECO:0000256" key="9">
    <source>
        <dbReference type="RuleBase" id="RU003682"/>
    </source>
</evidence>
<dbReference type="GO" id="GO:0005737">
    <property type="term" value="C:cytoplasm"/>
    <property type="evidence" value="ECO:0007669"/>
    <property type="project" value="UniProtKB-SubCell"/>
</dbReference>
<evidence type="ECO:0000313" key="12">
    <source>
        <dbReference type="Proteomes" id="UP000825729"/>
    </source>
</evidence>
<keyword evidence="5 9" id="KW-0479">Metal-binding</keyword>
<dbReference type="PROSITE" id="PS51471">
    <property type="entry name" value="FE2OG_OXY"/>
    <property type="match status" value="1"/>
</dbReference>
<gene>
    <name evidence="11" type="ORF">H6P81_005703</name>
</gene>
<evidence type="ECO:0000256" key="5">
    <source>
        <dbReference type="ARBA" id="ARBA00022723"/>
    </source>
</evidence>
<keyword evidence="4" id="KW-0963">Cytoplasm</keyword>
<feature type="domain" description="Fe2OG dioxygenase" evidence="10">
    <location>
        <begin position="217"/>
        <end position="317"/>
    </location>
</feature>
<keyword evidence="6 9" id="KW-0408">Iron</keyword>